<name>A6W7R3_KINRD</name>
<dbReference type="Proteomes" id="UP000001116">
    <property type="component" value="Chromosome"/>
</dbReference>
<gene>
    <name evidence="2" type="ordered locus">Krad_1364</name>
</gene>
<organism evidence="2 3">
    <name type="scientific">Kineococcus radiotolerans (strain ATCC BAA-149 / DSM 14245 / SRS30216)</name>
    <dbReference type="NCBI Taxonomy" id="266940"/>
    <lineage>
        <taxon>Bacteria</taxon>
        <taxon>Bacillati</taxon>
        <taxon>Actinomycetota</taxon>
        <taxon>Actinomycetes</taxon>
        <taxon>Kineosporiales</taxon>
        <taxon>Kineosporiaceae</taxon>
        <taxon>Kineococcus</taxon>
    </lineage>
</organism>
<dbReference type="OrthoDB" id="3825591at2"/>
<sequence>MARTPAVSDDQISRALGVYAGLVDRVLTDPRRWLGLDDDPPPTAPFPARVLDALRDRALGEVTPASPEWDRQPLARRVDWWVTRIGISAGLAAAAPRFAGAVADRVPLQAALGASAAGLAVCATAREHGRTEPAQWVPLLAKVLFDRDLPVAAAPVPDPAQAERELAEEPDPAPEDGRGGPGPVATFGRGAQRAARTVWRLARTFRGLPDLLDERPRGGLLTRAIGKLPVVGVAGGWLDERSGIRKASRETAALLG</sequence>
<keyword evidence="3" id="KW-1185">Reference proteome</keyword>
<dbReference type="eggNOG" id="ENOG5032V0H">
    <property type="taxonomic scope" value="Bacteria"/>
</dbReference>
<evidence type="ECO:0000313" key="2">
    <source>
        <dbReference type="EMBL" id="ABS02852.1"/>
    </source>
</evidence>
<dbReference type="STRING" id="266940.Krad_1364"/>
<reference evidence="3" key="1">
    <citation type="journal article" date="2008" name="PLoS ONE">
        <title>Survival in nuclear waste, extreme resistance, and potential applications gleaned from the genome sequence of Kineococcus radiotolerans SRS30216.</title>
        <authorList>
            <person name="Bagwell C.E."/>
            <person name="Bhat S."/>
            <person name="Hawkins G.M."/>
            <person name="Smith B.W."/>
            <person name="Biswas T."/>
            <person name="Hoover T.R."/>
            <person name="Saunders E."/>
            <person name="Han C.S."/>
            <person name="Tsodikov O.V."/>
            <person name="Shimkets L.J."/>
        </authorList>
    </citation>
    <scope>NUCLEOTIDE SEQUENCE [LARGE SCALE GENOMIC DNA]</scope>
    <source>
        <strain evidence="3">ATCC BAA-149 / DSM 14245 / SRS30216</strain>
    </source>
</reference>
<dbReference type="AlphaFoldDB" id="A6W7R3"/>
<evidence type="ECO:0000256" key="1">
    <source>
        <dbReference type="SAM" id="MobiDB-lite"/>
    </source>
</evidence>
<accession>A6W7R3</accession>
<dbReference type="HOGENOM" id="CLU_067023_0_0_11"/>
<dbReference type="EMBL" id="CP000750">
    <property type="protein sequence ID" value="ABS02852.1"/>
    <property type="molecule type" value="Genomic_DNA"/>
</dbReference>
<dbReference type="RefSeq" id="WP_012084285.1">
    <property type="nucleotide sequence ID" value="NC_009664.2"/>
</dbReference>
<proteinExistence type="predicted"/>
<evidence type="ECO:0000313" key="3">
    <source>
        <dbReference type="Proteomes" id="UP000001116"/>
    </source>
</evidence>
<feature type="region of interest" description="Disordered" evidence="1">
    <location>
        <begin position="158"/>
        <end position="191"/>
    </location>
</feature>
<protein>
    <submittedName>
        <fullName evidence="2">Uncharacterized protein</fullName>
    </submittedName>
</protein>
<dbReference type="KEGG" id="kra:Krad_1364"/>